<reference evidence="2" key="1">
    <citation type="submission" date="2023-04" db="EMBL/GenBank/DDBJ databases">
        <title>Ambrosiozyma monospora NBRC 1965.</title>
        <authorList>
            <person name="Ichikawa N."/>
            <person name="Sato H."/>
            <person name="Tonouchi N."/>
        </authorList>
    </citation>
    <scope>NUCLEOTIDE SEQUENCE</scope>
    <source>
        <strain evidence="2">NBRC 1965</strain>
    </source>
</reference>
<dbReference type="AlphaFoldDB" id="A0A9W7DJZ9"/>
<proteinExistence type="predicted"/>
<dbReference type="EMBL" id="BSXU01007685">
    <property type="protein sequence ID" value="GMG56477.1"/>
    <property type="molecule type" value="Genomic_DNA"/>
</dbReference>
<evidence type="ECO:0000313" key="3">
    <source>
        <dbReference type="Proteomes" id="UP001165063"/>
    </source>
</evidence>
<feature type="region of interest" description="Disordered" evidence="1">
    <location>
        <begin position="74"/>
        <end position="93"/>
    </location>
</feature>
<keyword evidence="3" id="KW-1185">Reference proteome</keyword>
<accession>A0A9W7DJZ9</accession>
<dbReference type="Proteomes" id="UP001165063">
    <property type="component" value="Unassembled WGS sequence"/>
</dbReference>
<sequence length="93" mass="9991">MLTVYSSDLEQPVSSVNSEGQTTCSNETLGLSAFSNQSNLKSQPFCNSEGKLEQALSAEIPPYCSPQEYPEPNSFVQPLVKIPTPPPGKAKSN</sequence>
<protein>
    <submittedName>
        <fullName evidence="2">Unnamed protein product</fullName>
    </submittedName>
</protein>
<feature type="region of interest" description="Disordered" evidence="1">
    <location>
        <begin position="1"/>
        <end position="22"/>
    </location>
</feature>
<evidence type="ECO:0000256" key="1">
    <source>
        <dbReference type="SAM" id="MobiDB-lite"/>
    </source>
</evidence>
<feature type="compositionally biased region" description="Pro residues" evidence="1">
    <location>
        <begin position="83"/>
        <end position="93"/>
    </location>
</feature>
<evidence type="ECO:0000313" key="2">
    <source>
        <dbReference type="EMBL" id="GMG56477.1"/>
    </source>
</evidence>
<comment type="caution">
    <text evidence="2">The sequence shown here is derived from an EMBL/GenBank/DDBJ whole genome shotgun (WGS) entry which is preliminary data.</text>
</comment>
<gene>
    <name evidence="2" type="ORF">Amon01_000854400</name>
</gene>
<organism evidence="2 3">
    <name type="scientific">Ambrosiozyma monospora</name>
    <name type="common">Yeast</name>
    <name type="synonym">Endomycopsis monosporus</name>
    <dbReference type="NCBI Taxonomy" id="43982"/>
    <lineage>
        <taxon>Eukaryota</taxon>
        <taxon>Fungi</taxon>
        <taxon>Dikarya</taxon>
        <taxon>Ascomycota</taxon>
        <taxon>Saccharomycotina</taxon>
        <taxon>Pichiomycetes</taxon>
        <taxon>Pichiales</taxon>
        <taxon>Pichiaceae</taxon>
        <taxon>Ambrosiozyma</taxon>
    </lineage>
</organism>
<name>A0A9W7DJZ9_AMBMO</name>